<feature type="domain" description="Histidine kinase" evidence="8">
    <location>
        <begin position="357"/>
        <end position="581"/>
    </location>
</feature>
<keyword evidence="5" id="KW-0418">Kinase</keyword>
<comment type="caution">
    <text evidence="9">The sequence shown here is derived from an EMBL/GenBank/DDBJ whole genome shotgun (WGS) entry which is preliminary data.</text>
</comment>
<dbReference type="InterPro" id="IPR003594">
    <property type="entry name" value="HATPase_dom"/>
</dbReference>
<evidence type="ECO:0000256" key="4">
    <source>
        <dbReference type="ARBA" id="ARBA00022679"/>
    </source>
</evidence>
<comment type="catalytic activity">
    <reaction evidence="1">
        <text>ATP + protein L-histidine = ADP + protein N-phospho-L-histidine.</text>
        <dbReference type="EC" id="2.7.13.3"/>
    </reaction>
</comment>
<dbReference type="InterPro" id="IPR036890">
    <property type="entry name" value="HATPase_C_sf"/>
</dbReference>
<name>A0A9X2XYT6_9BACT</name>
<dbReference type="PRINTS" id="PR00344">
    <property type="entry name" value="BCTRLSENSOR"/>
</dbReference>
<dbReference type="RefSeq" id="WP_279298759.1">
    <property type="nucleotide sequence ID" value="NZ_JAOTIF010000019.1"/>
</dbReference>
<keyword evidence="7" id="KW-0812">Transmembrane</keyword>
<reference evidence="9" key="1">
    <citation type="submission" date="2022-09" db="EMBL/GenBank/DDBJ databases">
        <authorList>
            <person name="Yuan C."/>
            <person name="Ke Z."/>
        </authorList>
    </citation>
    <scope>NUCLEOTIDE SEQUENCE</scope>
    <source>
        <strain evidence="9">LB-8</strain>
    </source>
</reference>
<dbReference type="InterPro" id="IPR003661">
    <property type="entry name" value="HisK_dim/P_dom"/>
</dbReference>
<evidence type="ECO:0000259" key="8">
    <source>
        <dbReference type="PROSITE" id="PS50109"/>
    </source>
</evidence>
<keyword evidence="10" id="KW-1185">Reference proteome</keyword>
<keyword evidence="3" id="KW-0597">Phosphoprotein</keyword>
<evidence type="ECO:0000256" key="6">
    <source>
        <dbReference type="SAM" id="Coils"/>
    </source>
</evidence>
<keyword evidence="4" id="KW-0808">Transferase</keyword>
<proteinExistence type="predicted"/>
<dbReference type="EMBL" id="JAOTIF010000019">
    <property type="protein sequence ID" value="MCU7551320.1"/>
    <property type="molecule type" value="Genomic_DNA"/>
</dbReference>
<dbReference type="InterPro" id="IPR004358">
    <property type="entry name" value="Sig_transdc_His_kin-like_C"/>
</dbReference>
<organism evidence="9 10">
    <name type="scientific">Paraflavisolibacter caeni</name>
    <dbReference type="NCBI Taxonomy" id="2982496"/>
    <lineage>
        <taxon>Bacteria</taxon>
        <taxon>Pseudomonadati</taxon>
        <taxon>Bacteroidota</taxon>
        <taxon>Chitinophagia</taxon>
        <taxon>Chitinophagales</taxon>
        <taxon>Chitinophagaceae</taxon>
        <taxon>Paraflavisolibacter</taxon>
    </lineage>
</organism>
<dbReference type="InterPro" id="IPR036097">
    <property type="entry name" value="HisK_dim/P_sf"/>
</dbReference>
<dbReference type="Pfam" id="PF08447">
    <property type="entry name" value="PAS_3"/>
    <property type="match status" value="1"/>
</dbReference>
<dbReference type="Proteomes" id="UP001155483">
    <property type="component" value="Unassembled WGS sequence"/>
</dbReference>
<dbReference type="GO" id="GO:0000155">
    <property type="term" value="F:phosphorelay sensor kinase activity"/>
    <property type="evidence" value="ECO:0007669"/>
    <property type="project" value="InterPro"/>
</dbReference>
<dbReference type="InterPro" id="IPR052162">
    <property type="entry name" value="Sensor_kinase/Photoreceptor"/>
</dbReference>
<evidence type="ECO:0000313" key="10">
    <source>
        <dbReference type="Proteomes" id="UP001155483"/>
    </source>
</evidence>
<keyword evidence="6" id="KW-0175">Coiled coil</keyword>
<dbReference type="InterPro" id="IPR007891">
    <property type="entry name" value="CHASE3"/>
</dbReference>
<protein>
    <recommendedName>
        <fullName evidence="2">histidine kinase</fullName>
        <ecNumber evidence="2">2.7.13.3</ecNumber>
    </recommendedName>
</protein>
<evidence type="ECO:0000313" key="9">
    <source>
        <dbReference type="EMBL" id="MCU7551320.1"/>
    </source>
</evidence>
<dbReference type="InterPro" id="IPR005467">
    <property type="entry name" value="His_kinase_dom"/>
</dbReference>
<dbReference type="EC" id="2.7.13.3" evidence="2"/>
<dbReference type="Gene3D" id="3.30.565.10">
    <property type="entry name" value="Histidine kinase-like ATPase, C-terminal domain"/>
    <property type="match status" value="1"/>
</dbReference>
<dbReference type="CDD" id="cd19410">
    <property type="entry name" value="HK9-like_sensor"/>
    <property type="match status" value="1"/>
</dbReference>
<dbReference type="SUPFAM" id="SSF55785">
    <property type="entry name" value="PYP-like sensor domain (PAS domain)"/>
    <property type="match status" value="1"/>
</dbReference>
<accession>A0A9X2XYT6</accession>
<dbReference type="Gene3D" id="3.30.450.20">
    <property type="entry name" value="PAS domain"/>
    <property type="match status" value="1"/>
</dbReference>
<dbReference type="SUPFAM" id="SSF55874">
    <property type="entry name" value="ATPase domain of HSP90 chaperone/DNA topoisomerase II/histidine kinase"/>
    <property type="match status" value="1"/>
</dbReference>
<feature type="transmembrane region" description="Helical" evidence="7">
    <location>
        <begin position="162"/>
        <end position="184"/>
    </location>
</feature>
<dbReference type="PANTHER" id="PTHR43304">
    <property type="entry name" value="PHYTOCHROME-LIKE PROTEIN CPH1"/>
    <property type="match status" value="1"/>
</dbReference>
<dbReference type="Gene3D" id="1.10.287.130">
    <property type="match status" value="1"/>
</dbReference>
<keyword evidence="7" id="KW-0472">Membrane</keyword>
<dbReference type="InterPro" id="IPR000014">
    <property type="entry name" value="PAS"/>
</dbReference>
<dbReference type="SMART" id="SM00387">
    <property type="entry name" value="HATPase_c"/>
    <property type="match status" value="1"/>
</dbReference>
<dbReference type="InterPro" id="IPR013655">
    <property type="entry name" value="PAS_fold_3"/>
</dbReference>
<evidence type="ECO:0000256" key="7">
    <source>
        <dbReference type="SAM" id="Phobius"/>
    </source>
</evidence>
<dbReference type="SUPFAM" id="SSF47384">
    <property type="entry name" value="Homodimeric domain of signal transducing histidine kinase"/>
    <property type="match status" value="1"/>
</dbReference>
<dbReference type="CDD" id="cd00082">
    <property type="entry name" value="HisKA"/>
    <property type="match status" value="1"/>
</dbReference>
<reference evidence="9" key="2">
    <citation type="submission" date="2023-04" db="EMBL/GenBank/DDBJ databases">
        <title>Paracnuella aquatica gen. nov., sp. nov., a member of the family Chitinophagaceae isolated from a hot spring.</title>
        <authorList>
            <person name="Wang C."/>
        </authorList>
    </citation>
    <scope>NUCLEOTIDE SEQUENCE</scope>
    <source>
        <strain evidence="9">LB-8</strain>
    </source>
</reference>
<evidence type="ECO:0000256" key="1">
    <source>
        <dbReference type="ARBA" id="ARBA00000085"/>
    </source>
</evidence>
<dbReference type="PANTHER" id="PTHR43304:SF1">
    <property type="entry name" value="PAC DOMAIN-CONTAINING PROTEIN"/>
    <property type="match status" value="1"/>
</dbReference>
<dbReference type="Pfam" id="PF02518">
    <property type="entry name" value="HATPase_c"/>
    <property type="match status" value="1"/>
</dbReference>
<dbReference type="Pfam" id="PF00512">
    <property type="entry name" value="HisKA"/>
    <property type="match status" value="1"/>
</dbReference>
<sequence>MMSILLFTRMGRQVSSTEEANRTNLIRLYLEQMLSQVQGVEAGHRGFLLTGDSSFLQSFRESKDEINTDLAALHTLAVGHDSHQQVDTLRSLIDRRMFLIDSVIRVYSSNAPGVNRGSVQAALMPGRIVMDQIKEHTNRLVQTEMQLYNSEQRLKERNRNAASLFALLLIIFVFIVFTLAYVSLNRQLRISKDYLQQKQLALEDLEEMDEIYRNAEELATLGSWQWNLQTNLFKCSENLFRIYGSEPRQEDISFNRFMSFVVPEDRETLVKNILSAINKREAVVVAYRIVRADKEIRHMRAYGKLKAGSCDIMLGATQDVTDLKMAYEQLSAVNKELAAKNRELEQTNADLASFNFIASHDLQEPLRKIQTFVSFLEESESNLSETGKFYLQRMERAAARIRALIQDLITYAHATSQGKEWSDVDLNVVLNNVLQSLHHIISEKNANIQVDKLPVVQGSIFQLQKLFEHLLNNSMKYHKPDNPPVISIKSETITNDDGVLAELEAGRVYHKISIADEGIGFEQEFAGKIFGVFQRLNVQGDDVGSGIGLAICKKIVQQHGGVIKARSVPNEGSVFDVYLPA</sequence>
<evidence type="ECO:0000256" key="3">
    <source>
        <dbReference type="ARBA" id="ARBA00022553"/>
    </source>
</evidence>
<dbReference type="PROSITE" id="PS50109">
    <property type="entry name" value="HIS_KIN"/>
    <property type="match status" value="1"/>
</dbReference>
<gene>
    <name evidence="9" type="ORF">OCK74_19515</name>
</gene>
<dbReference type="InterPro" id="IPR035965">
    <property type="entry name" value="PAS-like_dom_sf"/>
</dbReference>
<dbReference type="SMART" id="SM00388">
    <property type="entry name" value="HisKA"/>
    <property type="match status" value="1"/>
</dbReference>
<dbReference type="Pfam" id="PF05227">
    <property type="entry name" value="CHASE3"/>
    <property type="match status" value="1"/>
</dbReference>
<dbReference type="AlphaFoldDB" id="A0A9X2XYT6"/>
<dbReference type="CDD" id="cd00130">
    <property type="entry name" value="PAS"/>
    <property type="match status" value="1"/>
</dbReference>
<evidence type="ECO:0000256" key="5">
    <source>
        <dbReference type="ARBA" id="ARBA00022777"/>
    </source>
</evidence>
<evidence type="ECO:0000256" key="2">
    <source>
        <dbReference type="ARBA" id="ARBA00012438"/>
    </source>
</evidence>
<feature type="coiled-coil region" evidence="6">
    <location>
        <begin position="323"/>
        <end position="350"/>
    </location>
</feature>
<keyword evidence="7" id="KW-1133">Transmembrane helix</keyword>